<comment type="caution">
    <text evidence="1">The sequence shown here is derived from an EMBL/GenBank/DDBJ whole genome shotgun (WGS) entry which is preliminary data.</text>
</comment>
<proteinExistence type="predicted"/>
<dbReference type="AlphaFoldDB" id="A0A9P6ZTF6"/>
<keyword evidence="2" id="KW-1185">Reference proteome</keyword>
<reference evidence="1" key="1">
    <citation type="journal article" date="2020" name="New Phytol.">
        <title>Comparative genomics reveals dynamic genome evolution in host specialist ectomycorrhizal fungi.</title>
        <authorList>
            <person name="Lofgren L.A."/>
            <person name="Nguyen N.H."/>
            <person name="Vilgalys R."/>
            <person name="Ruytinx J."/>
            <person name="Liao H.L."/>
            <person name="Branco S."/>
            <person name="Kuo A."/>
            <person name="LaButti K."/>
            <person name="Lipzen A."/>
            <person name="Andreopoulos W."/>
            <person name="Pangilinan J."/>
            <person name="Riley R."/>
            <person name="Hundley H."/>
            <person name="Na H."/>
            <person name="Barry K."/>
            <person name="Grigoriev I.V."/>
            <person name="Stajich J.E."/>
            <person name="Kennedy P.G."/>
        </authorList>
    </citation>
    <scope>NUCLEOTIDE SEQUENCE</scope>
    <source>
        <strain evidence="1">DOB743</strain>
    </source>
</reference>
<protein>
    <submittedName>
        <fullName evidence="1">Uncharacterized protein</fullName>
    </submittedName>
</protein>
<organism evidence="1 2">
    <name type="scientific">Suillus placidus</name>
    <dbReference type="NCBI Taxonomy" id="48579"/>
    <lineage>
        <taxon>Eukaryota</taxon>
        <taxon>Fungi</taxon>
        <taxon>Dikarya</taxon>
        <taxon>Basidiomycota</taxon>
        <taxon>Agaricomycotina</taxon>
        <taxon>Agaricomycetes</taxon>
        <taxon>Agaricomycetidae</taxon>
        <taxon>Boletales</taxon>
        <taxon>Suillineae</taxon>
        <taxon>Suillaceae</taxon>
        <taxon>Suillus</taxon>
    </lineage>
</organism>
<evidence type="ECO:0000313" key="2">
    <source>
        <dbReference type="Proteomes" id="UP000714275"/>
    </source>
</evidence>
<sequence length="206" mass="23111">MIRFLFTKNLPDVHPGLRNLSRSTQNLDLNFIAFSRRYLTNGSRSSNVESRYQIQHNPAGHPTQGFPERIKVALNSALEAEVYEHDSGIPNMLSLFDNHRCGQQWSLASRLRTPLEDLESTSPELTHKLSELSKSLSDAQSSATLTDRAAADVPAIQYRRLTEQWGAAVAEICNPEGFSRFLPTFVRWLSSSSAHDVPTLRNFASP</sequence>
<accession>A0A9P6ZTF6</accession>
<evidence type="ECO:0000313" key="1">
    <source>
        <dbReference type="EMBL" id="KAG1775556.1"/>
    </source>
</evidence>
<dbReference type="OrthoDB" id="2692523at2759"/>
<dbReference type="EMBL" id="JABBWD010000033">
    <property type="protein sequence ID" value="KAG1775556.1"/>
    <property type="molecule type" value="Genomic_DNA"/>
</dbReference>
<gene>
    <name evidence="1" type="ORF">EV702DRAFT_1279904</name>
</gene>
<name>A0A9P6ZTF6_9AGAM</name>
<dbReference type="Proteomes" id="UP000714275">
    <property type="component" value="Unassembled WGS sequence"/>
</dbReference>